<reference evidence="1" key="1">
    <citation type="submission" date="2005-09" db="EMBL/GenBank/DDBJ databases">
        <title>Annotation of Vibrio cholerae MO10.</title>
        <authorList>
            <person name="Colwell R."/>
            <person name="Grim C.J."/>
            <person name="Young S."/>
            <person name="Jaffe D."/>
            <person name="Gnerre S."/>
            <person name="Berlin A."/>
            <person name="Heiman D."/>
            <person name="Hepburn T."/>
            <person name="Shea T."/>
            <person name="Sykes S."/>
            <person name="Yandava C."/>
            <person name="Alvarado L."/>
            <person name="Kodira C."/>
            <person name="Borodovsky M."/>
            <person name="Heidelberg J."/>
            <person name="Lander E."/>
            <person name="Galagan J."/>
            <person name="Nusbaum C."/>
            <person name="Birren B."/>
        </authorList>
    </citation>
    <scope>NUCLEOTIDE SEQUENCE [LARGE SCALE GENOMIC DNA]</scope>
    <source>
        <strain evidence="1">MO10</strain>
    </source>
</reference>
<dbReference type="HOGENOM" id="CLU_3350014_0_0_6"/>
<protein>
    <submittedName>
        <fullName evidence="1">Uncharacterized protein</fullName>
    </submittedName>
</protein>
<reference evidence="1" key="2">
    <citation type="submission" date="2008-07" db="EMBL/GenBank/DDBJ databases">
        <authorList>
            <consortium name="Broad Institute Genome Sequencing Platform"/>
            <person name="Colwell R."/>
            <person name="Grim C.J."/>
            <person name="Young S."/>
            <person name="Jaffe D."/>
            <person name="Gnerre S."/>
            <person name="Berlin A."/>
            <person name="Heiman D."/>
            <person name="Hepburn T."/>
            <person name="Shea T."/>
            <person name="Sykes S."/>
            <person name="Alvarado L."/>
            <person name="Kodira C."/>
            <person name="Heidelberg J."/>
            <person name="Lander E."/>
            <person name="Galagan J."/>
            <person name="Nusbaum C."/>
            <person name="Birren B."/>
        </authorList>
    </citation>
    <scope>NUCLEOTIDE SEQUENCE [LARGE SCALE GENOMIC DNA]</scope>
    <source>
        <strain evidence="1">MO10</strain>
    </source>
</reference>
<dbReference type="Proteomes" id="UP000004687">
    <property type="component" value="Unassembled WGS sequence"/>
</dbReference>
<accession>A0A0X1L4T5</accession>
<dbReference type="AlphaFoldDB" id="A0A0X1L4T5"/>
<dbReference type="EMBL" id="DS990140">
    <property type="protein sequence ID" value="EET25533.1"/>
    <property type="molecule type" value="Genomic_DNA"/>
</dbReference>
<name>A0A0X1L4T5_VIBCO</name>
<sequence>MSLHRAACQWSDKSYGKTNRFLAINLPPDTSAEQYLA</sequence>
<organism evidence="1">
    <name type="scientific">Vibrio cholerae (strain MO10)</name>
    <dbReference type="NCBI Taxonomy" id="345072"/>
    <lineage>
        <taxon>Bacteria</taxon>
        <taxon>Pseudomonadati</taxon>
        <taxon>Pseudomonadota</taxon>
        <taxon>Gammaproteobacteria</taxon>
        <taxon>Vibrionales</taxon>
        <taxon>Vibrionaceae</taxon>
        <taxon>Vibrio</taxon>
    </lineage>
</organism>
<proteinExistence type="predicted"/>
<evidence type="ECO:0000313" key="1">
    <source>
        <dbReference type="EMBL" id="EET25533.1"/>
    </source>
</evidence>
<gene>
    <name evidence="1" type="ORF">VchoM_03560</name>
</gene>